<keyword evidence="1" id="KW-0677">Repeat</keyword>
<proteinExistence type="predicted"/>
<dbReference type="AlphaFoldDB" id="F0SQ46"/>
<name>F0SQ46_RUBBR</name>
<keyword evidence="6" id="KW-1185">Reference proteome</keyword>
<dbReference type="InterPro" id="IPR011042">
    <property type="entry name" value="6-blade_b-propeller_TolB-like"/>
</dbReference>
<dbReference type="PROSITE" id="PS51125">
    <property type="entry name" value="NHL"/>
    <property type="match status" value="1"/>
</dbReference>
<dbReference type="STRING" id="756272.Plabr_3626"/>
<dbReference type="SUPFAM" id="SSF101898">
    <property type="entry name" value="NHL repeat"/>
    <property type="match status" value="1"/>
</dbReference>
<feature type="repeat" description="NHL" evidence="2">
    <location>
        <begin position="156"/>
        <end position="199"/>
    </location>
</feature>
<feature type="signal peptide" evidence="3">
    <location>
        <begin position="1"/>
        <end position="28"/>
    </location>
</feature>
<evidence type="ECO:0000256" key="1">
    <source>
        <dbReference type="ARBA" id="ARBA00022737"/>
    </source>
</evidence>
<organism evidence="5 6">
    <name type="scientific">Rubinisphaera brasiliensis (strain ATCC 49424 / DSM 5305 / JCM 21570 / IAM 15109 / NBRC 103401 / IFAM 1448)</name>
    <name type="common">Planctomyces brasiliensis</name>
    <dbReference type="NCBI Taxonomy" id="756272"/>
    <lineage>
        <taxon>Bacteria</taxon>
        <taxon>Pseudomonadati</taxon>
        <taxon>Planctomycetota</taxon>
        <taxon>Planctomycetia</taxon>
        <taxon>Planctomycetales</taxon>
        <taxon>Planctomycetaceae</taxon>
        <taxon>Rubinisphaera</taxon>
    </lineage>
</organism>
<evidence type="ECO:0000313" key="6">
    <source>
        <dbReference type="Proteomes" id="UP000006860"/>
    </source>
</evidence>
<reference evidence="6" key="1">
    <citation type="submission" date="2011-02" db="EMBL/GenBank/DDBJ databases">
        <title>The complete genome of Planctomyces brasiliensis DSM 5305.</title>
        <authorList>
            <person name="Lucas S."/>
            <person name="Copeland A."/>
            <person name="Lapidus A."/>
            <person name="Bruce D."/>
            <person name="Goodwin L."/>
            <person name="Pitluck S."/>
            <person name="Kyrpides N."/>
            <person name="Mavromatis K."/>
            <person name="Pagani I."/>
            <person name="Ivanova N."/>
            <person name="Ovchinnikova G."/>
            <person name="Lu M."/>
            <person name="Detter J.C."/>
            <person name="Han C."/>
            <person name="Land M."/>
            <person name="Hauser L."/>
            <person name="Markowitz V."/>
            <person name="Cheng J.-F."/>
            <person name="Hugenholtz P."/>
            <person name="Woyke T."/>
            <person name="Wu D."/>
            <person name="Tindall B."/>
            <person name="Pomrenke H.G."/>
            <person name="Brambilla E."/>
            <person name="Klenk H.-P."/>
            <person name="Eisen J.A."/>
        </authorList>
    </citation>
    <scope>NUCLEOTIDE SEQUENCE [LARGE SCALE GENOMIC DNA]</scope>
    <source>
        <strain evidence="6">ATCC 49424 / DSM 5305 / JCM 21570 / NBRC 103401 / IFAM 1448</strain>
    </source>
</reference>
<feature type="domain" description="Teneurin NHL" evidence="4">
    <location>
        <begin position="91"/>
        <end position="153"/>
    </location>
</feature>
<protein>
    <submittedName>
        <fullName evidence="5">NHL repeat containing protein</fullName>
    </submittedName>
</protein>
<dbReference type="Gene3D" id="2.120.10.30">
    <property type="entry name" value="TolB, C-terminal domain"/>
    <property type="match status" value="3"/>
</dbReference>
<evidence type="ECO:0000256" key="2">
    <source>
        <dbReference type="PROSITE-ProRule" id="PRU00504"/>
    </source>
</evidence>
<dbReference type="InterPro" id="IPR001258">
    <property type="entry name" value="NHL_repeat"/>
</dbReference>
<sequence length="370" mass="39559">MKFPQTGRFLPAILLCLFVLQLPATVQAEGKVITILGDGKAGYTGDNGSADEAQCEQPFGLVIGPDGALYVCETANHVIRRIDLKTNKVTTVAGTGEKGYSGDGGSALEAKLDEPYEIRFDKQGNMFFVEMLNNIVRRVDAKTGVISTVAGTGEKGFSGDGKAATEATFNRPHSICFDSAGHLYICDIGNHRVRVVEARTGIVDTYLGTGKQARLPDGARVGRTPVSGPRALDFDGENMWLALREGNAVYRIDVERGLLHHVAGLGGKNAYEGDGRPARLARLAGPKGISVDKQGNIFLADTESHTIRRIDGQTGIITTLVGNGKKGDGPDGNPLECKLNRPHGVFVAADGKVYIGDSSNHRVRCWIPEK</sequence>
<dbReference type="InterPro" id="IPR056822">
    <property type="entry name" value="TEN_NHL"/>
</dbReference>
<dbReference type="Pfam" id="PF25021">
    <property type="entry name" value="TEN_NHL"/>
    <property type="match status" value="2"/>
</dbReference>
<dbReference type="KEGG" id="pbs:Plabr_3626"/>
<feature type="domain" description="Teneurin NHL" evidence="4">
    <location>
        <begin position="271"/>
        <end position="326"/>
    </location>
</feature>
<accession>F0SQ46</accession>
<gene>
    <name evidence="5" type="ordered locus">Plabr_3626</name>
</gene>
<evidence type="ECO:0000313" key="5">
    <source>
        <dbReference type="EMBL" id="ADY61223.1"/>
    </source>
</evidence>
<keyword evidence="3" id="KW-0732">Signal</keyword>
<dbReference type="RefSeq" id="WP_013629942.1">
    <property type="nucleotide sequence ID" value="NC_015174.1"/>
</dbReference>
<dbReference type="PANTHER" id="PTHR46388:SF2">
    <property type="entry name" value="NHL REPEAT-CONTAINING PROTEIN 2"/>
    <property type="match status" value="1"/>
</dbReference>
<evidence type="ECO:0000256" key="3">
    <source>
        <dbReference type="SAM" id="SignalP"/>
    </source>
</evidence>
<feature type="chain" id="PRO_5003260737" evidence="3">
    <location>
        <begin position="29"/>
        <end position="370"/>
    </location>
</feature>
<evidence type="ECO:0000259" key="4">
    <source>
        <dbReference type="Pfam" id="PF25021"/>
    </source>
</evidence>
<dbReference type="HOGENOM" id="CLU_008645_1_0_0"/>
<dbReference type="Pfam" id="PF01436">
    <property type="entry name" value="NHL"/>
    <property type="match status" value="2"/>
</dbReference>
<dbReference type="eggNOG" id="COG4257">
    <property type="taxonomic scope" value="Bacteria"/>
</dbReference>
<dbReference type="PANTHER" id="PTHR46388">
    <property type="entry name" value="NHL REPEAT-CONTAINING PROTEIN 2"/>
    <property type="match status" value="1"/>
</dbReference>
<dbReference type="Proteomes" id="UP000006860">
    <property type="component" value="Chromosome"/>
</dbReference>
<dbReference type="EMBL" id="CP002546">
    <property type="protein sequence ID" value="ADY61223.1"/>
    <property type="molecule type" value="Genomic_DNA"/>
</dbReference>